<keyword evidence="2" id="KW-1185">Reference proteome</keyword>
<protein>
    <submittedName>
        <fullName evidence="1">DUF1501 domain-containing protein</fullName>
    </submittedName>
</protein>
<dbReference type="InterPro" id="IPR010869">
    <property type="entry name" value="DUF1501"/>
</dbReference>
<dbReference type="EMBL" id="JBBUTH010000007">
    <property type="protein sequence ID" value="MEK8051146.1"/>
    <property type="molecule type" value="Genomic_DNA"/>
</dbReference>
<comment type="caution">
    <text evidence="1">The sequence shown here is derived from an EMBL/GenBank/DDBJ whole genome shotgun (WGS) entry which is preliminary data.</text>
</comment>
<dbReference type="PANTHER" id="PTHR43737:SF1">
    <property type="entry name" value="DUF1501 DOMAIN-CONTAINING PROTEIN"/>
    <property type="match status" value="1"/>
</dbReference>
<name>A0ABU9CH10_9BURK</name>
<sequence length="483" mass="49920">MNPQHLLSRRQWLRRVAGFGAALGGGAGASLLLPASSVQAADYRALVCVFQYGGNDGLNTIVPTDDARYAAYAAVRGELALPRERLIAVPGTDFGLHPALSSLATMFAERRAAPVWNVGPMRRRLDLAGLRAAILAGDASAVPDNLFSHSDQQVLWETAGASTLDRTGWGGRASQALATTWPVMAIGDAGLRFGLSSQSGAVVLPGPGTDLVPAGFSTADLATAAGAARRDALAAMYAAPGDSALADAFVAGQQQAFDMASGLASLVKVQPGQASALAAVDAAFAPLVANGGIQTSMGQQFYQVAKMVAASAGLGVRRQIFFTSQHGYDTHRGQIARGDVLAGDHARLLTEFGDAVAALHRAMAAIGLDGAVTTFTHSDFGRTFRPNRSLGTDHAWGNTQLVFGSSVLGGRGWGLHPQLQLAGPDDIDALATEPAGRWLPTTAVEEYVATLLRWCGADSSQLAQALPNLSAVSGSSPLGFLPA</sequence>
<dbReference type="PROSITE" id="PS51318">
    <property type="entry name" value="TAT"/>
    <property type="match status" value="1"/>
</dbReference>
<dbReference type="InterPro" id="IPR006311">
    <property type="entry name" value="TAT_signal"/>
</dbReference>
<evidence type="ECO:0000313" key="2">
    <source>
        <dbReference type="Proteomes" id="UP001365405"/>
    </source>
</evidence>
<evidence type="ECO:0000313" key="1">
    <source>
        <dbReference type="EMBL" id="MEK8051146.1"/>
    </source>
</evidence>
<dbReference type="Pfam" id="PF07394">
    <property type="entry name" value="DUF1501"/>
    <property type="match status" value="1"/>
</dbReference>
<dbReference type="Proteomes" id="UP001365405">
    <property type="component" value="Unassembled WGS sequence"/>
</dbReference>
<dbReference type="RefSeq" id="WP_341410837.1">
    <property type="nucleotide sequence ID" value="NZ_JBBUTH010000007.1"/>
</dbReference>
<organism evidence="1 2">
    <name type="scientific">Pseudaquabacterium inlustre</name>
    <dbReference type="NCBI Taxonomy" id="2984192"/>
    <lineage>
        <taxon>Bacteria</taxon>
        <taxon>Pseudomonadati</taxon>
        <taxon>Pseudomonadota</taxon>
        <taxon>Betaproteobacteria</taxon>
        <taxon>Burkholderiales</taxon>
        <taxon>Sphaerotilaceae</taxon>
        <taxon>Pseudaquabacterium</taxon>
    </lineage>
</organism>
<reference evidence="1 2" key="1">
    <citation type="submission" date="2024-04" db="EMBL/GenBank/DDBJ databases">
        <title>Novel species of the genus Ideonella isolated from streams.</title>
        <authorList>
            <person name="Lu H."/>
        </authorList>
    </citation>
    <scope>NUCLEOTIDE SEQUENCE [LARGE SCALE GENOMIC DNA]</scope>
    <source>
        <strain evidence="1 2">DXS22W</strain>
    </source>
</reference>
<accession>A0ABU9CH10</accession>
<gene>
    <name evidence="1" type="ORF">AACH10_12920</name>
</gene>
<dbReference type="PANTHER" id="PTHR43737">
    <property type="entry name" value="BLL7424 PROTEIN"/>
    <property type="match status" value="1"/>
</dbReference>
<proteinExistence type="predicted"/>